<reference evidence="2" key="1">
    <citation type="submission" date="2023-10" db="EMBL/GenBank/DDBJ databases">
        <authorList>
            <person name="Hackl T."/>
        </authorList>
    </citation>
    <scope>NUCLEOTIDE SEQUENCE</scope>
</reference>
<protein>
    <submittedName>
        <fullName evidence="2">Uu.00g102810.m01.CDS01</fullName>
    </submittedName>
</protein>
<feature type="region of interest" description="Disordered" evidence="1">
    <location>
        <begin position="290"/>
        <end position="331"/>
    </location>
</feature>
<name>A0AAI8VEE7_9PEZI</name>
<accession>A0AAI8VEE7</accession>
<dbReference type="AlphaFoldDB" id="A0AAI8VEE7"/>
<sequence>MAPSFQELECAACDVIQIIKQIPELEHTRLSVIGGLALWHYLPNYRPTDNINFITNISTSPSGMKKRLLERPGSPFVQRSQVLFYQTPGGQHMQIDISPEWLSPYLPASAKNVRDIRPGEVPYISLRDLAVFKLDSSGLRSSLVKKERDARDAAALVEHAIVQQQQSQQPDYCDRTPLALTKKQEQVVEEALCDVSSKCGAREKGWWQKHLGLWTAPNADSARTTLHADNDDNNSESQAQSQRARSRPHANSDSTYAGIYRTDVAGDPGAAWYYERLDRAHVRAFRRFNSVGSNGSGGGLGQGQSRGQGGGGAPRPGVARSSTYAGCESPVQQQGQQQRCFMTQPKTSNASYWGFGGGSGGVVGAAVGGMAGPRAKRSSTSCSADSGYEGSDCDGHYYYLEPPGGGLDTVKEHADADAGGGGPGRLGPVKRSVTFQL</sequence>
<keyword evidence="3" id="KW-1185">Reference proteome</keyword>
<feature type="region of interest" description="Disordered" evidence="1">
    <location>
        <begin position="223"/>
        <end position="255"/>
    </location>
</feature>
<dbReference type="Proteomes" id="UP001295740">
    <property type="component" value="Unassembled WGS sequence"/>
</dbReference>
<feature type="compositionally biased region" description="Gly residues" evidence="1">
    <location>
        <begin position="294"/>
        <end position="314"/>
    </location>
</feature>
<comment type="caution">
    <text evidence="2">The sequence shown here is derived from an EMBL/GenBank/DDBJ whole genome shotgun (WGS) entry which is preliminary data.</text>
</comment>
<proteinExistence type="predicted"/>
<evidence type="ECO:0000313" key="2">
    <source>
        <dbReference type="EMBL" id="CAJ2502887.1"/>
    </source>
</evidence>
<feature type="region of interest" description="Disordered" evidence="1">
    <location>
        <begin position="413"/>
        <end position="437"/>
    </location>
</feature>
<dbReference type="EMBL" id="CAUWAG010000004">
    <property type="protein sequence ID" value="CAJ2502887.1"/>
    <property type="molecule type" value="Genomic_DNA"/>
</dbReference>
<gene>
    <name evidence="2" type="ORF">KHLLAP_LOCUS3355</name>
</gene>
<evidence type="ECO:0000313" key="3">
    <source>
        <dbReference type="Proteomes" id="UP001295740"/>
    </source>
</evidence>
<organism evidence="2 3">
    <name type="scientific">Anthostomella pinea</name>
    <dbReference type="NCBI Taxonomy" id="933095"/>
    <lineage>
        <taxon>Eukaryota</taxon>
        <taxon>Fungi</taxon>
        <taxon>Dikarya</taxon>
        <taxon>Ascomycota</taxon>
        <taxon>Pezizomycotina</taxon>
        <taxon>Sordariomycetes</taxon>
        <taxon>Xylariomycetidae</taxon>
        <taxon>Xylariales</taxon>
        <taxon>Xylariaceae</taxon>
        <taxon>Anthostomella</taxon>
    </lineage>
</organism>
<evidence type="ECO:0000256" key="1">
    <source>
        <dbReference type="SAM" id="MobiDB-lite"/>
    </source>
</evidence>